<evidence type="ECO:0000313" key="1">
    <source>
        <dbReference type="EMBL" id="GFN98463.1"/>
    </source>
</evidence>
<name>A0AAV3ZVK4_9GAST</name>
<proteinExistence type="predicted"/>
<dbReference type="EMBL" id="BLXT01002860">
    <property type="protein sequence ID" value="GFN98463.1"/>
    <property type="molecule type" value="Genomic_DNA"/>
</dbReference>
<reference evidence="1 2" key="1">
    <citation type="journal article" date="2021" name="Elife">
        <title>Chloroplast acquisition without the gene transfer in kleptoplastic sea slugs, Plakobranchus ocellatus.</title>
        <authorList>
            <person name="Maeda T."/>
            <person name="Takahashi S."/>
            <person name="Yoshida T."/>
            <person name="Shimamura S."/>
            <person name="Takaki Y."/>
            <person name="Nagai Y."/>
            <person name="Toyoda A."/>
            <person name="Suzuki Y."/>
            <person name="Arimoto A."/>
            <person name="Ishii H."/>
            <person name="Satoh N."/>
            <person name="Nishiyama T."/>
            <person name="Hasebe M."/>
            <person name="Maruyama T."/>
            <person name="Minagawa J."/>
            <person name="Obokata J."/>
            <person name="Shigenobu S."/>
        </authorList>
    </citation>
    <scope>NUCLEOTIDE SEQUENCE [LARGE SCALE GENOMIC DNA]</scope>
</reference>
<protein>
    <submittedName>
        <fullName evidence="1">Uncharacterized protein</fullName>
    </submittedName>
</protein>
<dbReference type="Proteomes" id="UP000735302">
    <property type="component" value="Unassembled WGS sequence"/>
</dbReference>
<comment type="caution">
    <text evidence="1">The sequence shown here is derived from an EMBL/GenBank/DDBJ whole genome shotgun (WGS) entry which is preliminary data.</text>
</comment>
<evidence type="ECO:0000313" key="2">
    <source>
        <dbReference type="Proteomes" id="UP000735302"/>
    </source>
</evidence>
<gene>
    <name evidence="1" type="ORF">PoB_002496900</name>
</gene>
<sequence>MENDWERVMKETTVVSKVTPTRTLRAGTDSIIISARVHQAPDGHSPATVPFTPGRDRTIVYIRKQQ</sequence>
<organism evidence="1 2">
    <name type="scientific">Plakobranchus ocellatus</name>
    <dbReference type="NCBI Taxonomy" id="259542"/>
    <lineage>
        <taxon>Eukaryota</taxon>
        <taxon>Metazoa</taxon>
        <taxon>Spiralia</taxon>
        <taxon>Lophotrochozoa</taxon>
        <taxon>Mollusca</taxon>
        <taxon>Gastropoda</taxon>
        <taxon>Heterobranchia</taxon>
        <taxon>Euthyneura</taxon>
        <taxon>Panpulmonata</taxon>
        <taxon>Sacoglossa</taxon>
        <taxon>Placobranchoidea</taxon>
        <taxon>Plakobranchidae</taxon>
        <taxon>Plakobranchus</taxon>
    </lineage>
</organism>
<dbReference type="AlphaFoldDB" id="A0AAV3ZVK4"/>
<keyword evidence="2" id="KW-1185">Reference proteome</keyword>
<accession>A0AAV3ZVK4</accession>